<keyword evidence="4" id="KW-1185">Reference proteome</keyword>
<dbReference type="EMBL" id="JPGY02000001">
    <property type="protein sequence ID" value="KRU11501.1"/>
    <property type="molecule type" value="Genomic_DNA"/>
</dbReference>
<dbReference type="KEGG" id="cpae:CPAST_c24310"/>
<dbReference type="AlphaFoldDB" id="A0A0H3J3J7"/>
<reference evidence="2" key="2">
    <citation type="submission" date="2015-10" db="EMBL/GenBank/DDBJ databases">
        <title>Improved Draft Genome Sequence of Clostridium pasteurianum Strain ATCC 6013 (DSM 525) Using a Hybrid Next-Generation Sequencing Approach.</title>
        <authorList>
            <person name="Pyne M.E."/>
            <person name="Utturkar S.M."/>
            <person name="Brown S.D."/>
            <person name="Moo-Young M."/>
            <person name="Chung D.A."/>
            <person name="Chou P.C."/>
        </authorList>
    </citation>
    <scope>NUCLEOTIDE SEQUENCE</scope>
    <source>
        <strain evidence="2">ATCC 6013</strain>
    </source>
</reference>
<sequence>MNNYILDKICEFISLVKSELKVKIEIGYEYNEKEDMFNLWHDYVKFDDHNFKKVIGKGIRLCFFENDIFNISISYRNDKAMEVKKIYNTLQHVETQSYNLKLSFENAIDNQNYNIKIDSELENINKNFKINLPQQECIMSKKINTNVEILEVPAA</sequence>
<reference evidence="1 4" key="1">
    <citation type="journal article" date="2015" name="Genome Announc.">
        <title>Complete Genome Sequence of the Nitrogen-Fixing and Solvent-Producing Clostridium pasteurianum DSM 525.</title>
        <authorList>
            <person name="Poehlein A."/>
            <person name="Grosse-Honebrink A."/>
            <person name="Zhang Y."/>
            <person name="Minton N.P."/>
            <person name="Daniel R."/>
        </authorList>
    </citation>
    <scope>NUCLEOTIDE SEQUENCE [LARGE SCALE GENOMIC DNA]</scope>
    <source>
        <strain evidence="1">DSM 525</strain>
        <strain evidence="4">DSM 525 / ATCC 6013</strain>
    </source>
</reference>
<name>A0A0H3J3J7_CLOPA</name>
<gene>
    <name evidence="1" type="ORF">CLPA_c24310</name>
    <name evidence="2" type="ORF">CP6013_00748</name>
</gene>
<evidence type="ECO:0000313" key="2">
    <source>
        <dbReference type="EMBL" id="KRU11501.1"/>
    </source>
</evidence>
<dbReference type="KEGG" id="cpat:CLPA_c24310"/>
<dbReference type="EMBL" id="CP009268">
    <property type="protein sequence ID" value="AJA52489.1"/>
    <property type="molecule type" value="Genomic_DNA"/>
</dbReference>
<organism evidence="1 4">
    <name type="scientific">Clostridium pasteurianum DSM 525 = ATCC 6013</name>
    <dbReference type="NCBI Taxonomy" id="1262449"/>
    <lineage>
        <taxon>Bacteria</taxon>
        <taxon>Bacillati</taxon>
        <taxon>Bacillota</taxon>
        <taxon>Clostridia</taxon>
        <taxon>Eubacteriales</taxon>
        <taxon>Clostridiaceae</taxon>
        <taxon>Clostridium</taxon>
    </lineage>
</organism>
<dbReference type="Proteomes" id="UP000030905">
    <property type="component" value="Chromosome"/>
</dbReference>
<protein>
    <submittedName>
        <fullName evidence="1">Uncharacterized protein</fullName>
    </submittedName>
</protein>
<accession>A0A0H3J3J7</accession>
<proteinExistence type="predicted"/>
<dbReference type="Proteomes" id="UP000028042">
    <property type="component" value="Unassembled WGS sequence"/>
</dbReference>
<dbReference type="RefSeq" id="WP_003441180.1">
    <property type="nucleotide sequence ID" value="NZ_ANZB01000002.1"/>
</dbReference>
<dbReference type="GeneID" id="93074571"/>
<evidence type="ECO:0000313" key="4">
    <source>
        <dbReference type="Proteomes" id="UP000030905"/>
    </source>
</evidence>
<evidence type="ECO:0000313" key="1">
    <source>
        <dbReference type="EMBL" id="AJA52489.1"/>
    </source>
</evidence>
<dbReference type="PATRIC" id="fig|1262449.3.peg.559"/>
<evidence type="ECO:0000313" key="3">
    <source>
        <dbReference type="Proteomes" id="UP000028042"/>
    </source>
</evidence>
<reference evidence="2 3" key="3">
    <citation type="journal article" name="Genome Announc.">
        <title>Improved Draft Genome Sequence of Clostridium pasteurianum Strain ATCC 6013 (DSM 525) Using a Hybrid Next-Generation Sequencing Approach.</title>
        <authorList>
            <person name="Pyne M.E."/>
            <person name="Utturkar S."/>
            <person name="Brown S.D."/>
            <person name="Moo-Young M."/>
            <person name="Chung D.A."/>
            <person name="Chou C.P."/>
        </authorList>
    </citation>
    <scope>NUCLEOTIDE SEQUENCE [LARGE SCALE GENOMIC DNA]</scope>
    <source>
        <strain evidence="2 3">ATCC 6013</strain>
    </source>
</reference>